<evidence type="ECO:0000313" key="2">
    <source>
        <dbReference type="Proteomes" id="UP000569018"/>
    </source>
</evidence>
<sequence>MMDFYTTVLRRSGSYWVGLCLENGLVGQGATKDDAIRKLKEAIECFEEECKKEGDIYHAPISIKELHEFLIVEGKEPVLEEYELRAVYA</sequence>
<proteinExistence type="predicted"/>
<accession>A0A6V8Q5P3</accession>
<name>A0A6V8Q5P3_9ACTN</name>
<evidence type="ECO:0008006" key="3">
    <source>
        <dbReference type="Google" id="ProtNLM"/>
    </source>
</evidence>
<evidence type="ECO:0000313" key="1">
    <source>
        <dbReference type="EMBL" id="GFP40055.1"/>
    </source>
</evidence>
<dbReference type="Gene3D" id="3.30.160.250">
    <property type="match status" value="1"/>
</dbReference>
<comment type="caution">
    <text evidence="1">The sequence shown here is derived from an EMBL/GenBank/DDBJ whole genome shotgun (WGS) entry which is preliminary data.</text>
</comment>
<dbReference type="InterPro" id="IPR035069">
    <property type="entry name" value="TTHA1013/TTHA0281-like"/>
</dbReference>
<dbReference type="EMBL" id="BLSD01000134">
    <property type="protein sequence ID" value="GFP40055.1"/>
    <property type="molecule type" value="Genomic_DNA"/>
</dbReference>
<protein>
    <recommendedName>
        <fullName evidence="3">HicB-like antitoxin of toxin-antitoxin system domain-containing protein</fullName>
    </recommendedName>
</protein>
<dbReference type="SUPFAM" id="SSF143100">
    <property type="entry name" value="TTHA1013/TTHA0281-like"/>
    <property type="match status" value="1"/>
</dbReference>
<dbReference type="AlphaFoldDB" id="A0A6V8Q5P3"/>
<organism evidence="1 2">
    <name type="scientific">Candidatus Hakubella thermalkaliphila</name>
    <dbReference type="NCBI Taxonomy" id="2754717"/>
    <lineage>
        <taxon>Bacteria</taxon>
        <taxon>Bacillati</taxon>
        <taxon>Actinomycetota</taxon>
        <taxon>Actinomycetota incertae sedis</taxon>
        <taxon>Candidatus Hakubellales</taxon>
        <taxon>Candidatus Hakubellaceae</taxon>
        <taxon>Candidatus Hakubella</taxon>
    </lineage>
</organism>
<gene>
    <name evidence="1" type="ORF">HKBW3S47_01752</name>
</gene>
<reference evidence="1 2" key="1">
    <citation type="journal article" date="2020" name="Front. Microbiol.">
        <title>Single-cell genomics of novel Actinobacteria with the Wood-Ljungdahl pathway discovered in a serpentinizing system.</title>
        <authorList>
            <person name="Merino N."/>
            <person name="Kawai M."/>
            <person name="Boyd E.S."/>
            <person name="Colman D.R."/>
            <person name="McGlynn S.E."/>
            <person name="Nealson K.H."/>
            <person name="Kurokawa K."/>
            <person name="Hongoh Y."/>
        </authorList>
    </citation>
    <scope>NUCLEOTIDE SEQUENCE [LARGE SCALE GENOMIC DNA]</scope>
    <source>
        <strain evidence="1 2">S47</strain>
    </source>
</reference>
<dbReference type="Proteomes" id="UP000569018">
    <property type="component" value="Unassembled WGS sequence"/>
</dbReference>